<comment type="caution">
    <text evidence="1">The sequence shown here is derived from an EMBL/GenBank/DDBJ whole genome shotgun (WGS) entry which is preliminary data.</text>
</comment>
<proteinExistence type="predicted"/>
<reference evidence="1" key="1">
    <citation type="submission" date="2020-10" db="EMBL/GenBank/DDBJ databases">
        <authorList>
            <person name="Gilroy R."/>
        </authorList>
    </citation>
    <scope>NUCLEOTIDE SEQUENCE</scope>
    <source>
        <strain evidence="1">10192</strain>
    </source>
</reference>
<protein>
    <submittedName>
        <fullName evidence="1">Baseplate J/gp47 family protein</fullName>
    </submittedName>
</protein>
<evidence type="ECO:0000313" key="2">
    <source>
        <dbReference type="Proteomes" id="UP000823632"/>
    </source>
</evidence>
<dbReference type="Proteomes" id="UP000823632">
    <property type="component" value="Unassembled WGS sequence"/>
</dbReference>
<dbReference type="AlphaFoldDB" id="A0A9D9DQ03"/>
<reference evidence="1" key="2">
    <citation type="journal article" date="2021" name="PeerJ">
        <title>Extensive microbial diversity within the chicken gut microbiome revealed by metagenomics and culture.</title>
        <authorList>
            <person name="Gilroy R."/>
            <person name="Ravi A."/>
            <person name="Getino M."/>
            <person name="Pursley I."/>
            <person name="Horton D.L."/>
            <person name="Alikhan N.F."/>
            <person name="Baker D."/>
            <person name="Gharbi K."/>
            <person name="Hall N."/>
            <person name="Watson M."/>
            <person name="Adriaenssens E.M."/>
            <person name="Foster-Nyarko E."/>
            <person name="Jarju S."/>
            <person name="Secka A."/>
            <person name="Antonio M."/>
            <person name="Oren A."/>
            <person name="Chaudhuri R.R."/>
            <person name="La Ragione R."/>
            <person name="Hildebrand F."/>
            <person name="Pallen M.J."/>
        </authorList>
    </citation>
    <scope>NUCLEOTIDE SEQUENCE</scope>
    <source>
        <strain evidence="1">10192</strain>
    </source>
</reference>
<name>A0A9D9DQ03_9BACT</name>
<dbReference type="EMBL" id="JADIND010000193">
    <property type="protein sequence ID" value="MBO8431411.1"/>
    <property type="molecule type" value="Genomic_DNA"/>
</dbReference>
<organism evidence="1 2">
    <name type="scientific">Candidatus Scatousia excrementipullorum</name>
    <dbReference type="NCBI Taxonomy" id="2840936"/>
    <lineage>
        <taxon>Bacteria</taxon>
        <taxon>Candidatus Scatousia</taxon>
    </lineage>
</organism>
<accession>A0A9D9DQ03</accession>
<gene>
    <name evidence="1" type="ORF">IAC76_08500</name>
</gene>
<evidence type="ECO:0000313" key="1">
    <source>
        <dbReference type="EMBL" id="MBO8431411.1"/>
    </source>
</evidence>
<sequence>MQYNSKGLTPSTLDENLTQWTQTFQSEDSGKYGTDFVITKESIIGNLCTASSLVAMDFEEILLFLQKNMNPYTAEGEYQDILYKLIGLERTYSTYTVVQRTVEGTPNTTAAAGSILFRNKTTQDQFKLNDDCQIGEDGKGTGSFTAEESGAIDLPNNAFCEIITAPSNVIAVYYSNGNQIQLGEDYESDNKFMSRWEENQSLANSDSEGGIKKYLMPYAINNSAKNITIRQNRNTQKYEDVPLHSMNIVINSSYDDETIAQAILDHIKDGVGMVGDIKVTLEDSEGAEVDIYFSRADLITVYFKIVVTLENNVYLSQVQSAIKNTIIDNFNLNMGDDVIANKFAQYVYGVDGVAEVNSIQVSTDELSWADKIEISEVEKAQLGDINVTE</sequence>